<dbReference type="EMBL" id="AP026978">
    <property type="protein sequence ID" value="BDT97294.1"/>
    <property type="molecule type" value="Genomic_DNA"/>
</dbReference>
<sequence length="757" mass="83217">MRREQLTDLEEGLAQGRVAVVVTGMRGAGKTQLAAAYARHVLDHEEGSVGWVNAETADTLHAGLSEIADYLGLSAPGEDTLRSARRLCNHLNNSSDRYLLVLDNATDPEQLRAVLPTRGGTRVLITTTNTAITWLADVTVDAGTGYTREQALAYLREATGLVDDPDGEQKLAKELGYLPLALSAAAAVITAARPPLSYETYLQRLRAQSLPRVLRRRDGADHPLRVDQAILLSIQAAEASRGDADLDSVVRWLLRLFAVLAPSGIRRELLHHPDPKLDELVDEAIDRGTQHSLLNWSTAKDRLLAHRLTARVLLERDRDADDCDDLLTSALAVLRPRLVQHEQAWVYRAVGADLVDQIEALWASGVPTHASPDVRDDAVACRFWAIRHLIETVSLDRAITIAEPFLAQCARAHGPNHPNTLTCRNHLANAYREAGRLAEAIPLYENNLTEVEHILGTDHPATLTSRNNLADAYRDAGRAAKAIPLYEKTLIDRERVLGVDHPATLTSRNNLASAYQLTGRVIEAISLLERNVVDRERVLGPDHPATLASRNHLAYAYRLAGRLTEAIPLYEKTLIDRERILGVDHPATLRTRNNLASAYQLTGRVIEAIPLAERNVIDRERVLSPDHPATLTSRNNLANAYHSAGRKVDAIPLLERNLTDSERILGPDHPTTLLFRNNLAAGYQSAGRTAEAIPLLGRNLTDAERILGPDHSTTLTTRNNLAAAYQSAGQTAKAIPLPEKTPVDRERPLGPDHPDTR</sequence>
<dbReference type="Gene3D" id="1.25.40.10">
    <property type="entry name" value="Tetratricopeptide repeat domain"/>
    <property type="match status" value="2"/>
</dbReference>
<name>A0ABN6TWN9_9NOCA</name>
<evidence type="ECO:0000259" key="2">
    <source>
        <dbReference type="Pfam" id="PF00931"/>
    </source>
</evidence>
<feature type="compositionally biased region" description="Basic and acidic residues" evidence="1">
    <location>
        <begin position="741"/>
        <end position="757"/>
    </location>
</feature>
<dbReference type="NCBIfam" id="NF040586">
    <property type="entry name" value="FxSxx_TPR"/>
    <property type="match status" value="1"/>
</dbReference>
<evidence type="ECO:0000256" key="1">
    <source>
        <dbReference type="SAM" id="MobiDB-lite"/>
    </source>
</evidence>
<proteinExistence type="predicted"/>
<evidence type="ECO:0000313" key="3">
    <source>
        <dbReference type="EMBL" id="BDT97294.1"/>
    </source>
</evidence>
<dbReference type="PANTHER" id="PTHR46082:SF6">
    <property type="entry name" value="AAA+ ATPASE DOMAIN-CONTAINING PROTEIN-RELATED"/>
    <property type="match status" value="1"/>
</dbReference>
<dbReference type="InterPro" id="IPR027417">
    <property type="entry name" value="P-loop_NTPase"/>
</dbReference>
<dbReference type="PANTHER" id="PTHR46082">
    <property type="entry name" value="ATP/GTP-BINDING PROTEIN-RELATED"/>
    <property type="match status" value="1"/>
</dbReference>
<dbReference type="Proteomes" id="UP001317870">
    <property type="component" value="Chromosome"/>
</dbReference>
<dbReference type="InterPro" id="IPR002182">
    <property type="entry name" value="NB-ARC"/>
</dbReference>
<reference evidence="3 4" key="1">
    <citation type="submission" date="2022-11" db="EMBL/GenBank/DDBJ databases">
        <title>Genome Sequencing of Nocardia sp. ON39_IFM12276 and assembly.</title>
        <authorList>
            <person name="Shimojima M."/>
            <person name="Toyokawa M."/>
            <person name="Uesaka K."/>
        </authorList>
    </citation>
    <scope>NUCLEOTIDE SEQUENCE [LARGE SCALE GENOMIC DNA]</scope>
    <source>
        <strain evidence="3 4">IFM 12276</strain>
    </source>
</reference>
<keyword evidence="4" id="KW-1185">Reference proteome</keyword>
<dbReference type="Pfam" id="PF00931">
    <property type="entry name" value="NB-ARC"/>
    <property type="match status" value="1"/>
</dbReference>
<accession>A0ABN6TWN9</accession>
<feature type="domain" description="NB-ARC" evidence="2">
    <location>
        <begin position="17"/>
        <end position="133"/>
    </location>
</feature>
<dbReference type="RefSeq" id="WP_281877235.1">
    <property type="nucleotide sequence ID" value="NZ_AP026978.1"/>
</dbReference>
<dbReference type="InterPro" id="IPR011990">
    <property type="entry name" value="TPR-like_helical_dom_sf"/>
</dbReference>
<dbReference type="PRINTS" id="PR00381">
    <property type="entry name" value="KINESINLIGHT"/>
</dbReference>
<evidence type="ECO:0000313" key="4">
    <source>
        <dbReference type="Proteomes" id="UP001317870"/>
    </source>
</evidence>
<dbReference type="SUPFAM" id="SSF52540">
    <property type="entry name" value="P-loop containing nucleoside triphosphate hydrolases"/>
    <property type="match status" value="1"/>
</dbReference>
<gene>
    <name evidence="3" type="ORF">IFM12276_03230</name>
</gene>
<dbReference type="InterPro" id="IPR053137">
    <property type="entry name" value="NLR-like"/>
</dbReference>
<feature type="region of interest" description="Disordered" evidence="1">
    <location>
        <begin position="728"/>
        <end position="757"/>
    </location>
</feature>
<protein>
    <submittedName>
        <fullName evidence="3">Tetratricopeptide repeat protein</fullName>
    </submittedName>
</protein>
<dbReference type="Gene3D" id="3.40.50.300">
    <property type="entry name" value="P-loop containing nucleotide triphosphate hydrolases"/>
    <property type="match status" value="1"/>
</dbReference>
<organism evidence="3 4">
    <name type="scientific">Nocardia sputorum</name>
    <dbReference type="NCBI Taxonomy" id="2984338"/>
    <lineage>
        <taxon>Bacteria</taxon>
        <taxon>Bacillati</taxon>
        <taxon>Actinomycetota</taxon>
        <taxon>Actinomycetes</taxon>
        <taxon>Mycobacteriales</taxon>
        <taxon>Nocardiaceae</taxon>
        <taxon>Nocardia</taxon>
    </lineage>
</organism>
<dbReference type="SUPFAM" id="SSF48452">
    <property type="entry name" value="TPR-like"/>
    <property type="match status" value="3"/>
</dbReference>
<dbReference type="Pfam" id="PF13424">
    <property type="entry name" value="TPR_12"/>
    <property type="match status" value="4"/>
</dbReference>